<dbReference type="EMBL" id="PGET01000001">
    <property type="protein sequence ID" value="PJJ28694.1"/>
    <property type="molecule type" value="Genomic_DNA"/>
</dbReference>
<proteinExistence type="predicted"/>
<evidence type="ECO:0000313" key="3">
    <source>
        <dbReference type="Proteomes" id="UP000231092"/>
    </source>
</evidence>
<evidence type="ECO:0000256" key="1">
    <source>
        <dbReference type="SAM" id="Phobius"/>
    </source>
</evidence>
<organism evidence="2 3">
    <name type="scientific">[Clostridium] celerecrescens 18A</name>
    <dbReference type="NCBI Taxonomy" id="1286362"/>
    <lineage>
        <taxon>Bacteria</taxon>
        <taxon>Bacillati</taxon>
        <taxon>Bacillota</taxon>
        <taxon>Clostridia</taxon>
        <taxon>Lachnospirales</taxon>
        <taxon>Lachnospiraceae</taxon>
        <taxon>Lacrimispora</taxon>
    </lineage>
</organism>
<comment type="caution">
    <text evidence="2">The sequence shown here is derived from an EMBL/GenBank/DDBJ whole genome shotgun (WGS) entry which is preliminary data.</text>
</comment>
<feature type="transmembrane region" description="Helical" evidence="1">
    <location>
        <begin position="6"/>
        <end position="36"/>
    </location>
</feature>
<keyword evidence="1" id="KW-0472">Membrane</keyword>
<sequence length="47" mass="5514">MNAVIVLLIIVYAIIGGLSTLYLFFSMPAVIIWKFYRKFKYHISLMD</sequence>
<evidence type="ECO:0000313" key="2">
    <source>
        <dbReference type="EMBL" id="PJJ28694.1"/>
    </source>
</evidence>
<keyword evidence="1" id="KW-1133">Transmembrane helix</keyword>
<dbReference type="AlphaFoldDB" id="A0A2M8Z5H0"/>
<name>A0A2M8Z5H0_9FIRM</name>
<accession>A0A2M8Z5H0</accession>
<protein>
    <submittedName>
        <fullName evidence="2">Uncharacterized protein</fullName>
    </submittedName>
</protein>
<dbReference type="Proteomes" id="UP000231092">
    <property type="component" value="Unassembled WGS sequence"/>
</dbReference>
<reference evidence="2 3" key="1">
    <citation type="submission" date="2017-11" db="EMBL/GenBank/DDBJ databases">
        <title>Understudied soil microbes with underappreciated capabilities: Untangling the Clostridium saccharolyticum group.</title>
        <authorList>
            <person name="Leschine S."/>
        </authorList>
    </citation>
    <scope>NUCLEOTIDE SEQUENCE [LARGE SCALE GENOMIC DNA]</scope>
    <source>
        <strain evidence="2 3">18A</strain>
    </source>
</reference>
<keyword evidence="1" id="KW-0812">Transmembrane</keyword>
<gene>
    <name evidence="2" type="ORF">H171_2213</name>
</gene>